<comment type="caution">
    <text evidence="2">The sequence shown here is derived from an EMBL/GenBank/DDBJ whole genome shotgun (WGS) entry which is preliminary data.</text>
</comment>
<evidence type="ECO:0000256" key="1">
    <source>
        <dbReference type="SAM" id="MobiDB-lite"/>
    </source>
</evidence>
<dbReference type="PATRIC" id="fig|1230457.4.peg.2409"/>
<protein>
    <submittedName>
        <fullName evidence="2">Uncharacterized protein</fullName>
    </submittedName>
</protein>
<keyword evidence="3" id="KW-1185">Reference proteome</keyword>
<dbReference type="STRING" id="1230457.C476_11981"/>
<feature type="compositionally biased region" description="Acidic residues" evidence="1">
    <location>
        <begin position="157"/>
        <end position="187"/>
    </location>
</feature>
<dbReference type="AlphaFoldDB" id="M0CA48"/>
<proteinExistence type="predicted"/>
<dbReference type="eggNOG" id="arCOG09076">
    <property type="taxonomic scope" value="Archaea"/>
</dbReference>
<feature type="region of interest" description="Disordered" evidence="1">
    <location>
        <begin position="28"/>
        <end position="106"/>
    </location>
</feature>
<feature type="compositionally biased region" description="Basic and acidic residues" evidence="1">
    <location>
        <begin position="39"/>
        <end position="85"/>
    </location>
</feature>
<organism evidence="2 3">
    <name type="scientific">Natrinema limicola JCM 13563</name>
    <dbReference type="NCBI Taxonomy" id="1230457"/>
    <lineage>
        <taxon>Archaea</taxon>
        <taxon>Methanobacteriati</taxon>
        <taxon>Methanobacteriota</taxon>
        <taxon>Stenosarchaea group</taxon>
        <taxon>Halobacteria</taxon>
        <taxon>Halobacteriales</taxon>
        <taxon>Natrialbaceae</taxon>
        <taxon>Natrinema</taxon>
    </lineage>
</organism>
<dbReference type="RefSeq" id="WP_008013221.1">
    <property type="nucleotide sequence ID" value="NZ_AOIT01000048.1"/>
</dbReference>
<reference evidence="2 3" key="1">
    <citation type="journal article" date="2014" name="PLoS Genet.">
        <title>Phylogenetically driven sequencing of extremely halophilic archaea reveals strategies for static and dynamic osmo-response.</title>
        <authorList>
            <person name="Becker E.A."/>
            <person name="Seitzer P.M."/>
            <person name="Tritt A."/>
            <person name="Larsen D."/>
            <person name="Krusor M."/>
            <person name="Yao A.I."/>
            <person name="Wu D."/>
            <person name="Madern D."/>
            <person name="Eisen J.A."/>
            <person name="Darling A.E."/>
            <person name="Facciotti M.T."/>
        </authorList>
    </citation>
    <scope>NUCLEOTIDE SEQUENCE [LARGE SCALE GENOMIC DNA]</scope>
    <source>
        <strain evidence="2 3">JCM 13563</strain>
    </source>
</reference>
<feature type="region of interest" description="Disordered" evidence="1">
    <location>
        <begin position="120"/>
        <end position="187"/>
    </location>
</feature>
<dbReference type="OrthoDB" id="188277at2157"/>
<evidence type="ECO:0000313" key="3">
    <source>
        <dbReference type="Proteomes" id="UP000011615"/>
    </source>
</evidence>
<gene>
    <name evidence="2" type="ORF">C476_11981</name>
</gene>
<feature type="compositionally biased region" description="Acidic residues" evidence="1">
    <location>
        <begin position="128"/>
        <end position="149"/>
    </location>
</feature>
<sequence>MKRTTLIAALFAVLIMATGFAAAAPGNAPVDVDTGADSTDDHAESEPQHATDHDDRSETAATERNENGAAADERNGNGAATDERNGQGPNVDLPAQVPDHVSTIHDRISSFLSGDLETSLGDAISEVTPDDENADESDEAGDVSEDETDDKQTADEQTADEQTDDEQTDDEQTDDEQTESDDTQSDA</sequence>
<name>M0CA48_9EURY</name>
<accession>M0CA48</accession>
<dbReference type="EMBL" id="AOIT01000048">
    <property type="protein sequence ID" value="ELZ19478.1"/>
    <property type="molecule type" value="Genomic_DNA"/>
</dbReference>
<evidence type="ECO:0000313" key="2">
    <source>
        <dbReference type="EMBL" id="ELZ19478.1"/>
    </source>
</evidence>
<dbReference type="Proteomes" id="UP000011615">
    <property type="component" value="Unassembled WGS sequence"/>
</dbReference>